<proteinExistence type="inferred from homology"/>
<reference evidence="6 7" key="1">
    <citation type="submission" date="2020-05" db="EMBL/GenBank/DDBJ databases">
        <title>Gimesia benthica sp. nov., a novel planctomycete isolated from a deep-sea water sample of the Northwest Indian Ocean.</title>
        <authorList>
            <person name="Wang J."/>
            <person name="Ruan C."/>
            <person name="Song L."/>
            <person name="Zhu Y."/>
            <person name="Li A."/>
            <person name="Zheng X."/>
            <person name="Wang L."/>
            <person name="Lu Z."/>
            <person name="Huang Y."/>
            <person name="Du W."/>
            <person name="Zhou Y."/>
            <person name="Huang L."/>
            <person name="Dai X."/>
        </authorList>
    </citation>
    <scope>NUCLEOTIDE SEQUENCE [LARGE SCALE GENOMIC DNA]</scope>
    <source>
        <strain evidence="6 7">YYQ-30</strain>
    </source>
</reference>
<dbReference type="InterPro" id="IPR018391">
    <property type="entry name" value="PQQ_b-propeller_rpt"/>
</dbReference>
<dbReference type="Proteomes" id="UP000572377">
    <property type="component" value="Unassembled WGS sequence"/>
</dbReference>
<dbReference type="InterPro" id="IPR011047">
    <property type="entry name" value="Quinoprotein_ADH-like_sf"/>
</dbReference>
<dbReference type="EMBL" id="JABFBC010000001">
    <property type="protein sequence ID" value="NNU79928.1"/>
    <property type="molecule type" value="Genomic_DNA"/>
</dbReference>
<dbReference type="PANTHER" id="PTHR32303">
    <property type="entry name" value="QUINOPROTEIN ALCOHOL DEHYDROGENASE (CYTOCHROME C)"/>
    <property type="match status" value="1"/>
</dbReference>
<feature type="domain" description="Pyrrolo-quinoline quinone repeat" evidence="5">
    <location>
        <begin position="47"/>
        <end position="366"/>
    </location>
</feature>
<dbReference type="GO" id="GO:0016491">
    <property type="term" value="F:oxidoreductase activity"/>
    <property type="evidence" value="ECO:0007669"/>
    <property type="project" value="UniProtKB-KW"/>
</dbReference>
<evidence type="ECO:0000256" key="3">
    <source>
        <dbReference type="ARBA" id="ARBA00023002"/>
    </source>
</evidence>
<protein>
    <submittedName>
        <fullName evidence="6">PQQ-binding-like beta-propeller repeat protein</fullName>
    </submittedName>
</protein>
<dbReference type="Gene3D" id="2.140.10.10">
    <property type="entry name" value="Quinoprotein alcohol dehydrogenase-like superfamily"/>
    <property type="match status" value="1"/>
</dbReference>
<keyword evidence="3" id="KW-0560">Oxidoreductase</keyword>
<gene>
    <name evidence="6" type="ORF">HMH01_05695</name>
</gene>
<dbReference type="SMART" id="SM00564">
    <property type="entry name" value="PQQ"/>
    <property type="match status" value="5"/>
</dbReference>
<evidence type="ECO:0000256" key="1">
    <source>
        <dbReference type="ARBA" id="ARBA00001931"/>
    </source>
</evidence>
<dbReference type="SUPFAM" id="SSF50998">
    <property type="entry name" value="Quinoprotein alcohol dehydrogenase-like"/>
    <property type="match status" value="1"/>
</dbReference>
<feature type="signal peptide" evidence="4">
    <location>
        <begin position="1"/>
        <end position="24"/>
    </location>
</feature>
<comment type="caution">
    <text evidence="6">The sequence shown here is derived from an EMBL/GenBank/DDBJ whole genome shotgun (WGS) entry which is preliminary data.</text>
</comment>
<feature type="domain" description="Pyrrolo-quinoline quinone repeat" evidence="5">
    <location>
        <begin position="484"/>
        <end position="549"/>
    </location>
</feature>
<keyword evidence="4" id="KW-0732">Signal</keyword>
<evidence type="ECO:0000256" key="2">
    <source>
        <dbReference type="ARBA" id="ARBA00008156"/>
    </source>
</evidence>
<evidence type="ECO:0000313" key="7">
    <source>
        <dbReference type="Proteomes" id="UP000572377"/>
    </source>
</evidence>
<sequence>MRTKRLLSAASGLALALVCGAALAQDAQRQYSPVTNDMILNPAPGDWLQARGTVDNHGYSPLDHVNRDTVGDLELAWSWALPELGRQESAPLYHDGILFVATNNNHVEALDAVTGDLIWRYMHERPEFSGGYHNNQAMRQKNSIALWGDKVIMTTVDAKLMALDAMTGQVAWEVQVNDWEKGYSYTAGPLIADGKIFTGTSGCSMVGTVGACWITAHDADTGEELWRFNTLDQQGDPLFEASWGGIPVKNRWGATPWATGAYDPDLDMVFYGTGMPIPYAHISRGMSAEDDARGTNTTVALNADTGELVWNYQHLPNDNWDLDSPFERLVVEATVDGQPRKMIVTMAGKNGVVFGLDAATGQFIWGETTFYTNSITGIDKETGRVQTNKDLYFTEFGQKQTFCPAINGGRLWMASAYSPRSGVFYAHGANTCQTSAPREMNIGAMPAAGNAMGMLQSFGTSLAPGAEKIGAFHALNAGDGSKAFEIQHDRRYNSSVLATGGGLIFVGDVDRRYYAMNDETGEVLWTSPRLHAPAGGWPMTYEAGGEQYVVLPVGLTTNAQAALTPGLQMPALGANAIYVYKLPKG</sequence>
<evidence type="ECO:0000313" key="6">
    <source>
        <dbReference type="EMBL" id="NNU79928.1"/>
    </source>
</evidence>
<name>A0A849L0W8_9RHOB</name>
<dbReference type="AlphaFoldDB" id="A0A849L0W8"/>
<evidence type="ECO:0000256" key="4">
    <source>
        <dbReference type="SAM" id="SignalP"/>
    </source>
</evidence>
<dbReference type="RefSeq" id="WP_171323294.1">
    <property type="nucleotide sequence ID" value="NZ_JABFBC010000001.1"/>
</dbReference>
<comment type="cofactor">
    <cofactor evidence="1">
        <name>pyrroloquinoline quinone</name>
        <dbReference type="ChEBI" id="CHEBI:58442"/>
    </cofactor>
</comment>
<keyword evidence="7" id="KW-1185">Reference proteome</keyword>
<comment type="similarity">
    <text evidence="2">Belongs to the bacterial PQQ dehydrogenase family.</text>
</comment>
<dbReference type="InterPro" id="IPR002372">
    <property type="entry name" value="PQQ_rpt_dom"/>
</dbReference>
<accession>A0A849L0W8</accession>
<organism evidence="6 7">
    <name type="scientific">Halovulum dunhuangense</name>
    <dbReference type="NCBI Taxonomy" id="1505036"/>
    <lineage>
        <taxon>Bacteria</taxon>
        <taxon>Pseudomonadati</taxon>
        <taxon>Pseudomonadota</taxon>
        <taxon>Alphaproteobacteria</taxon>
        <taxon>Rhodobacterales</taxon>
        <taxon>Paracoccaceae</taxon>
        <taxon>Halovulum</taxon>
    </lineage>
</organism>
<feature type="chain" id="PRO_5032960057" evidence="4">
    <location>
        <begin position="25"/>
        <end position="585"/>
    </location>
</feature>
<evidence type="ECO:0000259" key="5">
    <source>
        <dbReference type="Pfam" id="PF01011"/>
    </source>
</evidence>
<dbReference type="Pfam" id="PF01011">
    <property type="entry name" value="PQQ"/>
    <property type="match status" value="2"/>
</dbReference>